<dbReference type="SUPFAM" id="SSF51126">
    <property type="entry name" value="Pectin lyase-like"/>
    <property type="match status" value="1"/>
</dbReference>
<gene>
    <name evidence="1" type="ORF">BITS_1435</name>
</gene>
<reference evidence="1 2" key="1">
    <citation type="submission" date="2014-03" db="EMBL/GenBank/DDBJ databases">
        <title>Genomics of Bifidobacteria.</title>
        <authorList>
            <person name="Ventura M."/>
            <person name="Milani C."/>
            <person name="Lugli G.A."/>
        </authorList>
    </citation>
    <scope>NUCLEOTIDE SEQUENCE [LARGE SCALE GENOMIC DNA]</scope>
    <source>
        <strain evidence="1 2">JCM 13495</strain>
    </source>
</reference>
<dbReference type="AlphaFoldDB" id="A0A087EAW4"/>
<accession>A0A087EAW4</accession>
<dbReference type="InterPro" id="IPR011050">
    <property type="entry name" value="Pectin_lyase_fold/virulence"/>
</dbReference>
<dbReference type="eggNOG" id="COG5434">
    <property type="taxonomic scope" value="Bacteria"/>
</dbReference>
<evidence type="ECO:0000313" key="2">
    <source>
        <dbReference type="Proteomes" id="UP000029080"/>
    </source>
</evidence>
<dbReference type="InterPro" id="IPR022208">
    <property type="entry name" value="DUF3737"/>
</dbReference>
<dbReference type="Proteomes" id="UP000029080">
    <property type="component" value="Unassembled WGS sequence"/>
</dbReference>
<dbReference type="EMBL" id="JGZU01000017">
    <property type="protein sequence ID" value="KFJ04915.1"/>
    <property type="molecule type" value="Genomic_DNA"/>
</dbReference>
<dbReference type="InterPro" id="IPR012334">
    <property type="entry name" value="Pectin_lyas_fold"/>
</dbReference>
<comment type="caution">
    <text evidence="1">The sequence shown here is derived from an EMBL/GenBank/DDBJ whole genome shotgun (WGS) entry which is preliminary data.</text>
</comment>
<evidence type="ECO:0000313" key="1">
    <source>
        <dbReference type="EMBL" id="KFJ04915.1"/>
    </source>
</evidence>
<dbReference type="STRING" id="356829.BITS_1435"/>
<dbReference type="OrthoDB" id="9803285at2"/>
<name>A0A087EAW4_9BIFI</name>
<dbReference type="RefSeq" id="WP_051264373.1">
    <property type="nucleotide sequence ID" value="NZ_JAXEUP010000066.1"/>
</dbReference>
<sequence length="292" mass="33598">MTSSQSDNYYLNMHFPQERALFALKDATLERCIFTQGESPLKHGKNLELKQCHFEWKYPLWYTTNIDIDHSSFADTARSGFWYVDTLHMADSTMAAPKGFRRSRHVRFDHVSFQHAQETLWTCSDIVLNDCQINGEYFAKDSDHIRISNCKIAGNYAFDGASDIEITDSTILAKDCFWNCKNVKVKNSVIIGEYLAWNTENIVFENCVIRSLQGLNYTDQLVMRNCTMLDSRDVFEYSTLDADIHGHIDSILNPTSGYIDVDSVGEITLDQQYIDPEQVHINVRNTEEGLVR</sequence>
<dbReference type="Gene3D" id="2.160.20.10">
    <property type="entry name" value="Single-stranded right-handed beta-helix, Pectin lyase-like"/>
    <property type="match status" value="1"/>
</dbReference>
<protein>
    <submittedName>
        <fullName evidence="1">Uncharacterized protein</fullName>
    </submittedName>
</protein>
<dbReference type="Pfam" id="PF12541">
    <property type="entry name" value="DUF3737"/>
    <property type="match status" value="1"/>
</dbReference>
<organism evidence="1 2">
    <name type="scientific">Bifidobacterium tsurumiense</name>
    <dbReference type="NCBI Taxonomy" id="356829"/>
    <lineage>
        <taxon>Bacteria</taxon>
        <taxon>Bacillati</taxon>
        <taxon>Actinomycetota</taxon>
        <taxon>Actinomycetes</taxon>
        <taxon>Bifidobacteriales</taxon>
        <taxon>Bifidobacteriaceae</taxon>
        <taxon>Bifidobacterium</taxon>
    </lineage>
</organism>
<proteinExistence type="predicted"/>
<keyword evidence="2" id="KW-1185">Reference proteome</keyword>